<dbReference type="AlphaFoldDB" id="A0A5B7DR18"/>
<accession>A0A5B7DR18</accession>
<dbReference type="EMBL" id="VSRR010001224">
    <property type="protein sequence ID" value="MPC23567.1"/>
    <property type="molecule type" value="Genomic_DNA"/>
</dbReference>
<feature type="region of interest" description="Disordered" evidence="1">
    <location>
        <begin position="48"/>
        <end position="67"/>
    </location>
</feature>
<keyword evidence="3" id="KW-1185">Reference proteome</keyword>
<feature type="compositionally biased region" description="Basic and acidic residues" evidence="1">
    <location>
        <begin position="58"/>
        <end position="67"/>
    </location>
</feature>
<sequence length="67" mass="7578">MNIVYQYTCNYGDCSRRPSTYIGSTITTLSKHITVHLQDGAIKKHHVTNHAGTSFTRKKVEENSHLS</sequence>
<name>A0A5B7DR18_PORTR</name>
<gene>
    <name evidence="2" type="ORF">E2C01_016624</name>
</gene>
<evidence type="ECO:0000256" key="1">
    <source>
        <dbReference type="SAM" id="MobiDB-lite"/>
    </source>
</evidence>
<dbReference type="Proteomes" id="UP000324222">
    <property type="component" value="Unassembled WGS sequence"/>
</dbReference>
<comment type="caution">
    <text evidence="2">The sequence shown here is derived from an EMBL/GenBank/DDBJ whole genome shotgun (WGS) entry which is preliminary data.</text>
</comment>
<protein>
    <recommendedName>
        <fullName evidence="4">C2H2-type domain-containing protein</fullName>
    </recommendedName>
</protein>
<evidence type="ECO:0000313" key="2">
    <source>
        <dbReference type="EMBL" id="MPC23567.1"/>
    </source>
</evidence>
<proteinExistence type="predicted"/>
<evidence type="ECO:0008006" key="4">
    <source>
        <dbReference type="Google" id="ProtNLM"/>
    </source>
</evidence>
<evidence type="ECO:0000313" key="3">
    <source>
        <dbReference type="Proteomes" id="UP000324222"/>
    </source>
</evidence>
<dbReference type="OrthoDB" id="10053630at2759"/>
<organism evidence="2 3">
    <name type="scientific">Portunus trituberculatus</name>
    <name type="common">Swimming crab</name>
    <name type="synonym">Neptunus trituberculatus</name>
    <dbReference type="NCBI Taxonomy" id="210409"/>
    <lineage>
        <taxon>Eukaryota</taxon>
        <taxon>Metazoa</taxon>
        <taxon>Ecdysozoa</taxon>
        <taxon>Arthropoda</taxon>
        <taxon>Crustacea</taxon>
        <taxon>Multicrustacea</taxon>
        <taxon>Malacostraca</taxon>
        <taxon>Eumalacostraca</taxon>
        <taxon>Eucarida</taxon>
        <taxon>Decapoda</taxon>
        <taxon>Pleocyemata</taxon>
        <taxon>Brachyura</taxon>
        <taxon>Eubrachyura</taxon>
        <taxon>Portunoidea</taxon>
        <taxon>Portunidae</taxon>
        <taxon>Portuninae</taxon>
        <taxon>Portunus</taxon>
    </lineage>
</organism>
<reference evidence="2 3" key="1">
    <citation type="submission" date="2019-05" db="EMBL/GenBank/DDBJ databases">
        <title>Another draft genome of Portunus trituberculatus and its Hox gene families provides insights of decapod evolution.</title>
        <authorList>
            <person name="Jeong J.-H."/>
            <person name="Song I."/>
            <person name="Kim S."/>
            <person name="Choi T."/>
            <person name="Kim D."/>
            <person name="Ryu S."/>
            <person name="Kim W."/>
        </authorList>
    </citation>
    <scope>NUCLEOTIDE SEQUENCE [LARGE SCALE GENOMIC DNA]</scope>
    <source>
        <tissue evidence="2">Muscle</tissue>
    </source>
</reference>